<accession>A0A483CVF5</accession>
<keyword evidence="2" id="KW-1185">Reference proteome</keyword>
<sequence length="230" mass="24995">MGCVAVLLLVVTSPSLCLAFPSFPADPNDPSMITVTVVDASEFVEVPGYVFIMRNGPIDMVHEDDPSSVLRVAVYSVKAAEDSSVVVLEDTAAERAGGYAGCTAAPEPTASLDGVGEDNHLNLPFSSNTLPLFPDFGSRSRYYLLDVESNTTCFWVDLVWKDPERPLGLTIYHPDGVLGTYDDTSDGKEDGRIYLRISNEAGIAQGKWFLKISGSRPFTSSNYAFSTYLW</sequence>
<evidence type="ECO:0000313" key="2">
    <source>
        <dbReference type="Proteomes" id="UP000292580"/>
    </source>
</evidence>
<protein>
    <submittedName>
        <fullName evidence="1">Uncharacterized protein</fullName>
    </submittedName>
</protein>
<gene>
    <name evidence="1" type="ORF">CUJ86_01800</name>
</gene>
<dbReference type="EMBL" id="PGCL01000001">
    <property type="protein sequence ID" value="TAJ45487.1"/>
    <property type="molecule type" value="Genomic_DNA"/>
</dbReference>
<organism evidence="1 2">
    <name type="scientific">Methanofollis fontis</name>
    <dbReference type="NCBI Taxonomy" id="2052832"/>
    <lineage>
        <taxon>Archaea</taxon>
        <taxon>Methanobacteriati</taxon>
        <taxon>Methanobacteriota</taxon>
        <taxon>Stenosarchaea group</taxon>
        <taxon>Methanomicrobia</taxon>
        <taxon>Methanomicrobiales</taxon>
        <taxon>Methanomicrobiaceae</taxon>
        <taxon>Methanofollis</taxon>
    </lineage>
</organism>
<dbReference type="AlphaFoldDB" id="A0A483CVF5"/>
<comment type="caution">
    <text evidence="1">The sequence shown here is derived from an EMBL/GenBank/DDBJ whole genome shotgun (WGS) entry which is preliminary data.</text>
</comment>
<name>A0A483CVF5_9EURY</name>
<reference evidence="1 2" key="1">
    <citation type="submission" date="2017-11" db="EMBL/GenBank/DDBJ databases">
        <title>Isolation and Characterization of Methanofollis Species from Methane Seep Offshore SW Taiwan.</title>
        <authorList>
            <person name="Teng N.-H."/>
            <person name="Lai M.-C."/>
            <person name="Chen S.-C."/>
        </authorList>
    </citation>
    <scope>NUCLEOTIDE SEQUENCE [LARGE SCALE GENOMIC DNA]</scope>
    <source>
        <strain evidence="1 2">FWC-SCC2</strain>
    </source>
</reference>
<dbReference type="Proteomes" id="UP000292580">
    <property type="component" value="Unassembled WGS sequence"/>
</dbReference>
<proteinExistence type="predicted"/>
<evidence type="ECO:0000313" key="1">
    <source>
        <dbReference type="EMBL" id="TAJ45487.1"/>
    </source>
</evidence>